<dbReference type="Proteomes" id="UP000239899">
    <property type="component" value="Unassembled WGS sequence"/>
</dbReference>
<keyword evidence="2" id="KW-1185">Reference proteome</keyword>
<proteinExistence type="predicted"/>
<comment type="caution">
    <text evidence="1">The sequence shown here is derived from an EMBL/GenBank/DDBJ whole genome shotgun (WGS) entry which is preliminary data.</text>
</comment>
<dbReference type="EMBL" id="LHPG02000022">
    <property type="protein sequence ID" value="PRW20628.1"/>
    <property type="molecule type" value="Genomic_DNA"/>
</dbReference>
<dbReference type="AlphaFoldDB" id="A0A2P6TDA5"/>
<accession>A0A2P6TDA5</accession>
<keyword evidence="1" id="KW-0560">Oxidoreductase</keyword>
<name>A0A2P6TDA5_CHLSO</name>
<reference evidence="1 2" key="1">
    <citation type="journal article" date="2018" name="Plant J.">
        <title>Genome sequences of Chlorella sorokiniana UTEX 1602 and Micractinium conductrix SAG 241.80: implications to maltose excretion by a green alga.</title>
        <authorList>
            <person name="Arriola M.B."/>
            <person name="Velmurugan N."/>
            <person name="Zhang Y."/>
            <person name="Plunkett M.H."/>
            <person name="Hondzo H."/>
            <person name="Barney B.M."/>
        </authorList>
    </citation>
    <scope>NUCLEOTIDE SEQUENCE [LARGE SCALE GENOMIC DNA]</scope>
    <source>
        <strain evidence="2">UTEX 1602</strain>
    </source>
</reference>
<sequence>MMRKQVYNLRQLINNLTAPMFFHLVARLGMRACIVLPYKYIYDNYRIVEYNNKHAWWLHLTALLFCDFCTYW</sequence>
<dbReference type="GO" id="GO:0004497">
    <property type="term" value="F:monooxygenase activity"/>
    <property type="evidence" value="ECO:0007669"/>
    <property type="project" value="UniProtKB-KW"/>
</dbReference>
<keyword evidence="1" id="KW-0503">Monooxygenase</keyword>
<gene>
    <name evidence="1" type="ORF">C2E21_8803</name>
</gene>
<evidence type="ECO:0000313" key="2">
    <source>
        <dbReference type="Proteomes" id="UP000239899"/>
    </source>
</evidence>
<organism evidence="1 2">
    <name type="scientific">Chlorella sorokiniana</name>
    <name type="common">Freshwater green alga</name>
    <dbReference type="NCBI Taxonomy" id="3076"/>
    <lineage>
        <taxon>Eukaryota</taxon>
        <taxon>Viridiplantae</taxon>
        <taxon>Chlorophyta</taxon>
        <taxon>core chlorophytes</taxon>
        <taxon>Trebouxiophyceae</taxon>
        <taxon>Chlorellales</taxon>
        <taxon>Chlorellaceae</taxon>
        <taxon>Chlorella clade</taxon>
        <taxon>Chlorella</taxon>
    </lineage>
</organism>
<evidence type="ECO:0000313" key="1">
    <source>
        <dbReference type="EMBL" id="PRW20628.1"/>
    </source>
</evidence>
<protein>
    <submittedName>
        <fullName evidence="1">Alkylglycerol monooxygenase</fullName>
    </submittedName>
</protein>